<dbReference type="InterPro" id="IPR029033">
    <property type="entry name" value="His_PPase_superfam"/>
</dbReference>
<dbReference type="RefSeq" id="WP_072560529.1">
    <property type="nucleotide sequence ID" value="NZ_CP018154.1"/>
</dbReference>
<feature type="binding site" evidence="4">
    <location>
        <begin position="20"/>
        <end position="27"/>
    </location>
    <ligand>
        <name>substrate</name>
    </ligand>
</feature>
<dbReference type="AlphaFoldDB" id="A0A1L3JEU5"/>
<evidence type="ECO:0000256" key="4">
    <source>
        <dbReference type="PIRSR" id="PIRSR613078-2"/>
    </source>
</evidence>
<protein>
    <recommendedName>
        <fullName evidence="7">Histidine phosphatase family protein</fullName>
    </recommendedName>
</protein>
<dbReference type="Pfam" id="PF00300">
    <property type="entry name" value="His_Phos_1"/>
    <property type="match status" value="1"/>
</dbReference>
<dbReference type="SUPFAM" id="SSF53254">
    <property type="entry name" value="Phosphoglycerate mutase-like"/>
    <property type="match status" value="1"/>
</dbReference>
<dbReference type="PROSITE" id="PS00175">
    <property type="entry name" value="PG_MUTASE"/>
    <property type="match status" value="1"/>
</dbReference>
<evidence type="ECO:0000256" key="3">
    <source>
        <dbReference type="PIRSR" id="PIRSR613078-1"/>
    </source>
</evidence>
<dbReference type="GO" id="GO:0005737">
    <property type="term" value="C:cytoplasm"/>
    <property type="evidence" value="ECO:0007669"/>
    <property type="project" value="TreeGrafter"/>
</dbReference>
<name>A0A1L3JEU5_9SPHN</name>
<dbReference type="OrthoDB" id="9781415at2"/>
<evidence type="ECO:0000313" key="6">
    <source>
        <dbReference type="Proteomes" id="UP000242561"/>
    </source>
</evidence>
<dbReference type="PANTHER" id="PTHR48100:SF1">
    <property type="entry name" value="HISTIDINE PHOSPHATASE FAMILY PROTEIN-RELATED"/>
    <property type="match status" value="1"/>
</dbReference>
<dbReference type="InterPro" id="IPR001345">
    <property type="entry name" value="PG/BPGM_mutase_AS"/>
</dbReference>
<dbReference type="InterPro" id="IPR050275">
    <property type="entry name" value="PGM_Phosphatase"/>
</dbReference>
<dbReference type="Proteomes" id="UP000242561">
    <property type="component" value="Chromosome"/>
</dbReference>
<gene>
    <name evidence="5" type="ORF">LPB140_06045</name>
</gene>
<keyword evidence="2" id="KW-0413">Isomerase</keyword>
<evidence type="ECO:0008006" key="7">
    <source>
        <dbReference type="Google" id="ProtNLM"/>
    </source>
</evidence>
<evidence type="ECO:0000256" key="1">
    <source>
        <dbReference type="ARBA" id="ARBA00023152"/>
    </source>
</evidence>
<dbReference type="Gene3D" id="3.40.50.1240">
    <property type="entry name" value="Phosphoglycerate mutase-like"/>
    <property type="match status" value="1"/>
</dbReference>
<evidence type="ECO:0000256" key="2">
    <source>
        <dbReference type="ARBA" id="ARBA00023235"/>
    </source>
</evidence>
<feature type="active site" description="Proton donor/acceptor" evidence="3">
    <location>
        <position position="102"/>
    </location>
</feature>
<keyword evidence="6" id="KW-1185">Reference proteome</keyword>
<dbReference type="GO" id="GO:0016791">
    <property type="term" value="F:phosphatase activity"/>
    <property type="evidence" value="ECO:0007669"/>
    <property type="project" value="TreeGrafter"/>
</dbReference>
<sequence length="218" mass="24030">MMIPHEIMQKIGDCRLFIARHGETVFNAAARIQGEHVHTPLTIKGSIQAMQMGKALAAHIHNIENLALHASDTGRALQTLALISDEIGADWHQHIADNRLREIDMGQWGGEYYRNLKDSLRVDSETGLFATIAPDGESYSDIARRLIDWIAEQQFDRDMLIISHGMTSRVLRGLLLGLDNLPHFNAPAAPSLPQGTMVLVQSGREEVINIANGGAEIA</sequence>
<keyword evidence="1" id="KW-0324">Glycolysis</keyword>
<feature type="binding site" evidence="4">
    <location>
        <position position="75"/>
    </location>
    <ligand>
        <name>substrate</name>
    </ligand>
</feature>
<dbReference type="InterPro" id="IPR013078">
    <property type="entry name" value="His_Pase_superF_clade-1"/>
</dbReference>
<dbReference type="STRING" id="1913578.LPB140_06045"/>
<proteinExistence type="predicted"/>
<evidence type="ECO:0000313" key="5">
    <source>
        <dbReference type="EMBL" id="APG63640.1"/>
    </source>
</evidence>
<dbReference type="CDD" id="cd07067">
    <property type="entry name" value="HP_PGM_like"/>
    <property type="match status" value="1"/>
</dbReference>
<reference evidence="5 6" key="1">
    <citation type="submission" date="2016-11" db="EMBL/GenBank/DDBJ databases">
        <title>Sphingorhabdus sp. LPB0140, isolated from marine environment.</title>
        <authorList>
            <person name="Kim E."/>
            <person name="Yi H."/>
        </authorList>
    </citation>
    <scope>NUCLEOTIDE SEQUENCE [LARGE SCALE GENOMIC DNA]</scope>
    <source>
        <strain evidence="5 6">LPB0140</strain>
    </source>
</reference>
<dbReference type="PANTHER" id="PTHR48100">
    <property type="entry name" value="BROAD-SPECIFICITY PHOSPHATASE YOR283W-RELATED"/>
    <property type="match status" value="1"/>
</dbReference>
<accession>A0A1L3JEU5</accession>
<dbReference type="SMART" id="SM00855">
    <property type="entry name" value="PGAM"/>
    <property type="match status" value="1"/>
</dbReference>
<organism evidence="5 6">
    <name type="scientific">Sphingorhabdus lutea</name>
    <dbReference type="NCBI Taxonomy" id="1913578"/>
    <lineage>
        <taxon>Bacteria</taxon>
        <taxon>Pseudomonadati</taxon>
        <taxon>Pseudomonadota</taxon>
        <taxon>Alphaproteobacteria</taxon>
        <taxon>Sphingomonadales</taxon>
        <taxon>Sphingomonadaceae</taxon>
        <taxon>Sphingorhabdus</taxon>
    </lineage>
</organism>
<feature type="active site" description="Tele-phosphohistidine intermediate" evidence="3">
    <location>
        <position position="21"/>
    </location>
</feature>
<dbReference type="EMBL" id="CP018154">
    <property type="protein sequence ID" value="APG63640.1"/>
    <property type="molecule type" value="Genomic_DNA"/>
</dbReference>
<dbReference type="KEGG" id="sphl:LPB140_06045"/>